<feature type="compositionally biased region" description="Basic and acidic residues" evidence="1">
    <location>
        <begin position="166"/>
        <end position="176"/>
    </location>
</feature>
<name>A0AAF0F896_9BASI</name>
<dbReference type="EMBL" id="CP118378">
    <property type="protein sequence ID" value="WFD44170.1"/>
    <property type="molecule type" value="Genomic_DNA"/>
</dbReference>
<sequence length="262" mass="29043">MTDVFQSRTPPRSATRTNTKRSTPERRRSREASSMKIGNEIYSGESINENSDARNAALTPRKRSEPEQGCPNSGSETNIASQSEASSEARDLDNQANHRTLSAKAAESSKALEEEQEQSIQISSTDPVQELQELQPQPFENTDSHAEAELVAEDKSNSNANNVMDTDSKTSQRDSESPSSSFNSDARRRLFGKPQRKAAPYTSRMAGLTRTSRIPPLHTHRKSPPPAKRSFVTNKPAVQKPVNSDEEPEPEPEVDYENEGFL</sequence>
<gene>
    <name evidence="2" type="ORF">MPSI1_002836</name>
</gene>
<protein>
    <submittedName>
        <fullName evidence="2">Uncharacterized protein</fullName>
    </submittedName>
</protein>
<feature type="compositionally biased region" description="Low complexity" evidence="1">
    <location>
        <begin position="118"/>
        <end position="138"/>
    </location>
</feature>
<evidence type="ECO:0000313" key="3">
    <source>
        <dbReference type="Proteomes" id="UP001214628"/>
    </source>
</evidence>
<feature type="compositionally biased region" description="Basic and acidic residues" evidence="1">
    <location>
        <begin position="22"/>
        <end position="33"/>
    </location>
</feature>
<feature type="compositionally biased region" description="Polar residues" evidence="1">
    <location>
        <begin position="1"/>
        <end position="21"/>
    </location>
</feature>
<proteinExistence type="predicted"/>
<dbReference type="Proteomes" id="UP001214628">
    <property type="component" value="Chromosome 4"/>
</dbReference>
<organism evidence="2 3">
    <name type="scientific">Malassezia psittaci</name>
    <dbReference type="NCBI Taxonomy" id="1821823"/>
    <lineage>
        <taxon>Eukaryota</taxon>
        <taxon>Fungi</taxon>
        <taxon>Dikarya</taxon>
        <taxon>Basidiomycota</taxon>
        <taxon>Ustilaginomycotina</taxon>
        <taxon>Malasseziomycetes</taxon>
        <taxon>Malasseziales</taxon>
        <taxon>Malasseziaceae</taxon>
        <taxon>Malassezia</taxon>
    </lineage>
</organism>
<feature type="compositionally biased region" description="Basic and acidic residues" evidence="1">
    <location>
        <begin position="142"/>
        <end position="156"/>
    </location>
</feature>
<dbReference type="AlphaFoldDB" id="A0AAF0F896"/>
<evidence type="ECO:0000313" key="2">
    <source>
        <dbReference type="EMBL" id="WFD44170.1"/>
    </source>
</evidence>
<feature type="region of interest" description="Disordered" evidence="1">
    <location>
        <begin position="1"/>
        <end position="262"/>
    </location>
</feature>
<evidence type="ECO:0000256" key="1">
    <source>
        <dbReference type="SAM" id="MobiDB-lite"/>
    </source>
</evidence>
<reference evidence="2" key="1">
    <citation type="submission" date="2023-02" db="EMBL/GenBank/DDBJ databases">
        <title>Mating type loci evolution in Malassezia.</title>
        <authorList>
            <person name="Coelho M.A."/>
        </authorList>
    </citation>
    <scope>NUCLEOTIDE SEQUENCE</scope>
    <source>
        <strain evidence="2">CBS 14136</strain>
    </source>
</reference>
<accession>A0AAF0F896</accession>
<keyword evidence="3" id="KW-1185">Reference proteome</keyword>
<feature type="compositionally biased region" description="Polar residues" evidence="1">
    <location>
        <begin position="70"/>
        <end position="86"/>
    </location>
</feature>
<feature type="compositionally biased region" description="Acidic residues" evidence="1">
    <location>
        <begin position="244"/>
        <end position="262"/>
    </location>
</feature>